<dbReference type="SMART" id="SM01288">
    <property type="entry name" value="FISNA"/>
    <property type="match status" value="1"/>
</dbReference>
<evidence type="ECO:0000313" key="6">
    <source>
        <dbReference type="Proteomes" id="UP001345963"/>
    </source>
</evidence>
<dbReference type="InterPro" id="IPR050637">
    <property type="entry name" value="NLRP_innate_immun_reg"/>
</dbReference>
<dbReference type="PANTHER" id="PTHR45690">
    <property type="entry name" value="NACHT, LRR AND PYD DOMAINS-CONTAINING PROTEIN 12"/>
    <property type="match status" value="1"/>
</dbReference>
<dbReference type="PANTHER" id="PTHR45690:SF19">
    <property type="entry name" value="NACHT, LRR AND PYD DOMAINS-CONTAINING PROTEIN 3"/>
    <property type="match status" value="1"/>
</dbReference>
<feature type="domain" description="FISNA" evidence="4">
    <location>
        <begin position="94"/>
        <end position="141"/>
    </location>
</feature>
<evidence type="ECO:0000313" key="5">
    <source>
        <dbReference type="EMBL" id="MED6246575.1"/>
    </source>
</evidence>
<dbReference type="EMBL" id="JAHUTI010043558">
    <property type="protein sequence ID" value="MED6246575.1"/>
    <property type="molecule type" value="Genomic_DNA"/>
</dbReference>
<proteinExistence type="predicted"/>
<feature type="non-terminal residue" evidence="5">
    <location>
        <position position="141"/>
    </location>
</feature>
<comment type="subcellular location">
    <subcellularLocation>
        <location evidence="1">Cytoplasm</location>
    </subcellularLocation>
</comment>
<name>A0ABU7B8Z5_9TELE</name>
<keyword evidence="3" id="KW-0677">Repeat</keyword>
<dbReference type="Proteomes" id="UP001345963">
    <property type="component" value="Unassembled WGS sequence"/>
</dbReference>
<dbReference type="Pfam" id="PF14484">
    <property type="entry name" value="FISNA"/>
    <property type="match status" value="1"/>
</dbReference>
<evidence type="ECO:0000256" key="2">
    <source>
        <dbReference type="ARBA" id="ARBA00022490"/>
    </source>
</evidence>
<dbReference type="InterPro" id="IPR029495">
    <property type="entry name" value="NACHT-assoc"/>
</dbReference>
<organism evidence="5 6">
    <name type="scientific">Ataeniobius toweri</name>
    <dbReference type="NCBI Taxonomy" id="208326"/>
    <lineage>
        <taxon>Eukaryota</taxon>
        <taxon>Metazoa</taxon>
        <taxon>Chordata</taxon>
        <taxon>Craniata</taxon>
        <taxon>Vertebrata</taxon>
        <taxon>Euteleostomi</taxon>
        <taxon>Actinopterygii</taxon>
        <taxon>Neopterygii</taxon>
        <taxon>Teleostei</taxon>
        <taxon>Neoteleostei</taxon>
        <taxon>Acanthomorphata</taxon>
        <taxon>Ovalentaria</taxon>
        <taxon>Atherinomorphae</taxon>
        <taxon>Cyprinodontiformes</taxon>
        <taxon>Goodeidae</taxon>
        <taxon>Ataeniobius</taxon>
    </lineage>
</organism>
<gene>
    <name evidence="5" type="ORF">ATANTOWER_020024</name>
</gene>
<keyword evidence="2" id="KW-0963">Cytoplasm</keyword>
<accession>A0ABU7B8Z5</accession>
<evidence type="ECO:0000259" key="4">
    <source>
        <dbReference type="SMART" id="SM01288"/>
    </source>
</evidence>
<evidence type="ECO:0000256" key="1">
    <source>
        <dbReference type="ARBA" id="ARBA00004496"/>
    </source>
</evidence>
<protein>
    <recommendedName>
        <fullName evidence="4">FISNA domain-containing protein</fullName>
    </recommendedName>
</protein>
<reference evidence="5 6" key="1">
    <citation type="submission" date="2021-07" db="EMBL/GenBank/DDBJ databases">
        <authorList>
            <person name="Palmer J.M."/>
        </authorList>
    </citation>
    <scope>NUCLEOTIDE SEQUENCE [LARGE SCALE GENOMIC DNA]</scope>
    <source>
        <strain evidence="5 6">AT_MEX2019</strain>
        <tissue evidence="5">Muscle</tissue>
    </source>
</reference>
<keyword evidence="6" id="KW-1185">Reference proteome</keyword>
<evidence type="ECO:0000256" key="3">
    <source>
        <dbReference type="ARBA" id="ARBA00022737"/>
    </source>
</evidence>
<sequence length="141" mass="16220">MELGFIFMELEKNIGMFVKDELKNVQKLLSSDYPDCLEGQEQDEGLLGNEDEKQRRCSSREALLKITLDFLRRMKQDELADLLQSKSLITCQKALKSDLKKKYQNVFEGISKSGNPTFLNQMYTELFITEGGTGEVNDEHE</sequence>
<comment type="caution">
    <text evidence="5">The sequence shown here is derived from an EMBL/GenBank/DDBJ whole genome shotgun (WGS) entry which is preliminary data.</text>
</comment>